<comment type="caution">
    <text evidence="8">The sequence shown here is derived from an EMBL/GenBank/DDBJ whole genome shotgun (WGS) entry which is preliminary data.</text>
</comment>
<dbReference type="InterPro" id="IPR000225">
    <property type="entry name" value="Armadillo"/>
</dbReference>
<accession>X6MMF7</accession>
<dbReference type="Proteomes" id="UP000023152">
    <property type="component" value="Unassembled WGS sequence"/>
</dbReference>
<dbReference type="PANTHER" id="PTHR23316">
    <property type="entry name" value="IMPORTIN ALPHA"/>
    <property type="match status" value="1"/>
</dbReference>
<keyword evidence="9" id="KW-1185">Reference proteome</keyword>
<evidence type="ECO:0000256" key="6">
    <source>
        <dbReference type="SAM" id="MobiDB-lite"/>
    </source>
</evidence>
<dbReference type="EMBL" id="ASPP01020131">
    <property type="protein sequence ID" value="ETO14265.1"/>
    <property type="molecule type" value="Genomic_DNA"/>
</dbReference>
<dbReference type="InterPro" id="IPR011989">
    <property type="entry name" value="ARM-like"/>
</dbReference>
<dbReference type="SUPFAM" id="SSF48371">
    <property type="entry name" value="ARM repeat"/>
    <property type="match status" value="1"/>
</dbReference>
<dbReference type="AlphaFoldDB" id="X6MMF7"/>
<evidence type="ECO:0000256" key="3">
    <source>
        <dbReference type="ARBA" id="ARBA00022927"/>
    </source>
</evidence>
<dbReference type="InterPro" id="IPR016024">
    <property type="entry name" value="ARM-type_fold"/>
</dbReference>
<dbReference type="SMART" id="SM00185">
    <property type="entry name" value="ARM"/>
    <property type="match status" value="3"/>
</dbReference>
<dbReference type="Pfam" id="PF00514">
    <property type="entry name" value="Arm"/>
    <property type="match status" value="2"/>
</dbReference>
<keyword evidence="7" id="KW-0472">Membrane</keyword>
<evidence type="ECO:0008006" key="10">
    <source>
        <dbReference type="Google" id="ProtNLM"/>
    </source>
</evidence>
<feature type="region of interest" description="Disordered" evidence="6">
    <location>
        <begin position="193"/>
        <end position="213"/>
    </location>
</feature>
<keyword evidence="7" id="KW-1133">Transmembrane helix</keyword>
<organism evidence="8 9">
    <name type="scientific">Reticulomyxa filosa</name>
    <dbReference type="NCBI Taxonomy" id="46433"/>
    <lineage>
        <taxon>Eukaryota</taxon>
        <taxon>Sar</taxon>
        <taxon>Rhizaria</taxon>
        <taxon>Retaria</taxon>
        <taxon>Foraminifera</taxon>
        <taxon>Monothalamids</taxon>
        <taxon>Reticulomyxidae</taxon>
        <taxon>Reticulomyxa</taxon>
    </lineage>
</organism>
<dbReference type="GO" id="GO:0015031">
    <property type="term" value="P:protein transport"/>
    <property type="evidence" value="ECO:0007669"/>
    <property type="project" value="UniProtKB-KW"/>
</dbReference>
<evidence type="ECO:0000256" key="4">
    <source>
        <dbReference type="PROSITE-ProRule" id="PRU00103"/>
    </source>
</evidence>
<comment type="similarity">
    <text evidence="1">Belongs to the importin alpha family.</text>
</comment>
<evidence type="ECO:0000256" key="1">
    <source>
        <dbReference type="ARBA" id="ARBA00010394"/>
    </source>
</evidence>
<evidence type="ECO:0000313" key="8">
    <source>
        <dbReference type="EMBL" id="ETO14265.1"/>
    </source>
</evidence>
<dbReference type="InterPro" id="IPR021133">
    <property type="entry name" value="HEAT_type_2"/>
</dbReference>
<feature type="transmembrane region" description="Helical" evidence="7">
    <location>
        <begin position="314"/>
        <end position="336"/>
    </location>
</feature>
<feature type="transmembrane region" description="Helical" evidence="7">
    <location>
        <begin position="348"/>
        <end position="365"/>
    </location>
</feature>
<name>X6MMF7_RETFI</name>
<dbReference type="Gene3D" id="1.25.10.10">
    <property type="entry name" value="Leucine-rich Repeat Variant"/>
    <property type="match status" value="1"/>
</dbReference>
<feature type="transmembrane region" description="Helical" evidence="7">
    <location>
        <begin position="261"/>
        <end position="281"/>
    </location>
</feature>
<keyword evidence="3" id="KW-0653">Protein transport</keyword>
<dbReference type="PROSITE" id="PS50176">
    <property type="entry name" value="ARM_REPEAT"/>
    <property type="match status" value="1"/>
</dbReference>
<evidence type="ECO:0000313" key="9">
    <source>
        <dbReference type="Proteomes" id="UP000023152"/>
    </source>
</evidence>
<keyword evidence="2" id="KW-0813">Transport</keyword>
<gene>
    <name evidence="8" type="ORF">RFI_23103</name>
</gene>
<dbReference type="OrthoDB" id="1935265at2759"/>
<reference evidence="8 9" key="1">
    <citation type="journal article" date="2013" name="Curr. Biol.">
        <title>The Genome of the Foraminiferan Reticulomyxa filosa.</title>
        <authorList>
            <person name="Glockner G."/>
            <person name="Hulsmann N."/>
            <person name="Schleicher M."/>
            <person name="Noegel A.A."/>
            <person name="Eichinger L."/>
            <person name="Gallinger C."/>
            <person name="Pawlowski J."/>
            <person name="Sierra R."/>
            <person name="Euteneuer U."/>
            <person name="Pillet L."/>
            <person name="Moustafa A."/>
            <person name="Platzer M."/>
            <person name="Groth M."/>
            <person name="Szafranski K."/>
            <person name="Schliwa M."/>
        </authorList>
    </citation>
    <scope>NUCLEOTIDE SEQUENCE [LARGE SCALE GENOMIC DNA]</scope>
</reference>
<sequence>MLKKLGPLLESPHATIRKEACWAVSNVTGTNEEQVQQVIDANLLPSLIHLLTSNDSAVRQEAAWALANITSRGTPEQIHLLVDRGAVKGLINVLRQATDARNTMAMLEAIQNICELGKAIKDIHGGVNLYSEFVEEAKGLRLVCFFCFIFFDDSGQNMFLEEMQAQELNSKIHDKVEELLYRYFEDDKLAQLHNDNDNDDNSNNANGNDNDNEMDEEVDLTGDLITGTQPTTLTNFEFFGDIDTKTKKEWKRDQFDYSYHLAFYLYNFLGFFMLLLSSFNVTRIMINVRRACFSKSQYIEREKKHIGREKEKHLLKFIVCLSFSSVFKLFYSFTALRQLLEQKLILCYYHFFQSNQIILCYFFVVHK</sequence>
<feature type="repeat" description="HEAT" evidence="4">
    <location>
        <begin position="43"/>
        <end position="79"/>
    </location>
</feature>
<evidence type="ECO:0000256" key="7">
    <source>
        <dbReference type="SAM" id="Phobius"/>
    </source>
</evidence>
<keyword evidence="7" id="KW-0812">Transmembrane</keyword>
<feature type="repeat" description="ARM" evidence="5">
    <location>
        <begin position="42"/>
        <end position="72"/>
    </location>
</feature>
<dbReference type="PROSITE" id="PS50077">
    <property type="entry name" value="HEAT_REPEAT"/>
    <property type="match status" value="1"/>
</dbReference>
<evidence type="ECO:0000256" key="5">
    <source>
        <dbReference type="PROSITE-ProRule" id="PRU00259"/>
    </source>
</evidence>
<evidence type="ECO:0000256" key="2">
    <source>
        <dbReference type="ARBA" id="ARBA00022448"/>
    </source>
</evidence>
<protein>
    <recommendedName>
        <fullName evidence="10">Importin alpha</fullName>
    </recommendedName>
</protein>
<proteinExistence type="inferred from homology"/>